<evidence type="ECO:0000313" key="2">
    <source>
        <dbReference type="Proteomes" id="UP000001449"/>
    </source>
</evidence>
<sequence>MASFHILTSISGFQRQEPLQYMPSSVVQDTELCIIDAPRPMLVQNVYVCRSGVECLLSAVICFCILTIILTFSSQHKHHANDTSSLLFSTITRQHQIELLEEIVEGYPNATYFITFRNIEQWYHSISHWPPPQNDSTLHFYLKDRLLMANHTGLPTGVGNNILEYAEWWCGHVTRVRNLIAKYPSHNLVEIDIEDPSTAEYMSDVFDLDADCWGHANVNANLHKELVENSSNETDSKVKGSMPWFIRGKIYVRGKNGVMRRKRDLPEMPPGMIGPFDGRNTTLLRMVSKQLNAMDIAEQKNKTGEAVKEVDDQIDKQIDAATHNSFSSERVSLDNNCKTLLSHEQGYWKHHPYNSTVLNDATMRGLFFPKEKDWIRGRHLSVDFRTCTASKNVLMYNGIVGHQCGCGVRGFQPSLSEWVHDAKSKRSMPTFSTASLPNTTTTTTLPTSWSEYYENSATLRLVRQLANANATLCFAGDSIDYQIFHAMKNNLLRIDQLHNMHHPENLRLLTVRYRDFPINHTTKPGTTDDWYLLGRRPPDGDGSFLNGRRPPAGGHGSMISILETKAYFRDSIDDQNKMARIRYFMTYGWSPWNLEFMESCNVIVMNGMGLHYDNSGDHIGRETRHPLKDDMRAAITYLANFTSAKENRISVWRGALPQHFDTADGNFHGWKNLPKDHTCSPLKQNSSGSKHNGQIYNKVYDEVFESMCQGSGERQPSCYHLTHTCSVNVTETSYQTLYKFWLDNNCTDKLEREKDRLDSTNSTVVIGEVLRWNTFDIFDIAHWHSKDLDCSHYCYIPVLFESAFERLELLLEPLIASFRDNKDNPHY</sequence>
<gene>
    <name evidence="1" type="ORF">THAPSDRAFT_8686</name>
</gene>
<dbReference type="eggNOG" id="ENOG502T4Q7">
    <property type="taxonomic scope" value="Eukaryota"/>
</dbReference>
<name>B8LBR3_THAPS</name>
<dbReference type="Proteomes" id="UP000001449">
    <property type="component" value="Chromosome 11"/>
</dbReference>
<proteinExistence type="predicted"/>
<dbReference type="PANTHER" id="PTHR36978">
    <property type="entry name" value="P-LOOP CONTAINING NUCLEOTIDE TRIPHOSPHATE HYDROLASE"/>
    <property type="match status" value="1"/>
</dbReference>
<dbReference type="HOGENOM" id="CLU_342747_0_0_1"/>
<dbReference type="AlphaFoldDB" id="B8LBR3"/>
<dbReference type="InParanoid" id="B8LBR3"/>
<dbReference type="RefSeq" id="XP_002296397.1">
    <property type="nucleotide sequence ID" value="XM_002296361.1"/>
</dbReference>
<organism evidence="1 2">
    <name type="scientific">Thalassiosira pseudonana</name>
    <name type="common">Marine diatom</name>
    <name type="synonym">Cyclotella nana</name>
    <dbReference type="NCBI Taxonomy" id="35128"/>
    <lineage>
        <taxon>Eukaryota</taxon>
        <taxon>Sar</taxon>
        <taxon>Stramenopiles</taxon>
        <taxon>Ochrophyta</taxon>
        <taxon>Bacillariophyta</taxon>
        <taxon>Coscinodiscophyceae</taxon>
        <taxon>Thalassiosirophycidae</taxon>
        <taxon>Thalassiosirales</taxon>
        <taxon>Thalassiosiraceae</taxon>
        <taxon>Thalassiosira</taxon>
    </lineage>
</organism>
<dbReference type="KEGG" id="tps:THAPSDRAFT_8686"/>
<dbReference type="PaxDb" id="35128-Thaps8686"/>
<reference evidence="1 2" key="2">
    <citation type="journal article" date="2008" name="Nature">
        <title>The Phaeodactylum genome reveals the evolutionary history of diatom genomes.</title>
        <authorList>
            <person name="Bowler C."/>
            <person name="Allen A.E."/>
            <person name="Badger J.H."/>
            <person name="Grimwood J."/>
            <person name="Jabbari K."/>
            <person name="Kuo A."/>
            <person name="Maheswari U."/>
            <person name="Martens C."/>
            <person name="Maumus F."/>
            <person name="Otillar R.P."/>
            <person name="Rayko E."/>
            <person name="Salamov A."/>
            <person name="Vandepoele K."/>
            <person name="Beszteri B."/>
            <person name="Gruber A."/>
            <person name="Heijde M."/>
            <person name="Katinka M."/>
            <person name="Mock T."/>
            <person name="Valentin K."/>
            <person name="Verret F."/>
            <person name="Berges J.A."/>
            <person name="Brownlee C."/>
            <person name="Cadoret J.P."/>
            <person name="Chiovitti A."/>
            <person name="Choi C.J."/>
            <person name="Coesel S."/>
            <person name="De Martino A."/>
            <person name="Detter J.C."/>
            <person name="Durkin C."/>
            <person name="Falciatore A."/>
            <person name="Fournet J."/>
            <person name="Haruta M."/>
            <person name="Huysman M.J."/>
            <person name="Jenkins B.D."/>
            <person name="Jiroutova K."/>
            <person name="Jorgensen R.E."/>
            <person name="Joubert Y."/>
            <person name="Kaplan A."/>
            <person name="Kroger N."/>
            <person name="Kroth P.G."/>
            <person name="La Roche J."/>
            <person name="Lindquist E."/>
            <person name="Lommer M."/>
            <person name="Martin-Jezequel V."/>
            <person name="Lopez P.J."/>
            <person name="Lucas S."/>
            <person name="Mangogna M."/>
            <person name="McGinnis K."/>
            <person name="Medlin L.K."/>
            <person name="Montsant A."/>
            <person name="Oudot-Le Secq M.P."/>
            <person name="Napoli C."/>
            <person name="Obornik M."/>
            <person name="Parker M.S."/>
            <person name="Petit J.L."/>
            <person name="Porcel B.M."/>
            <person name="Poulsen N."/>
            <person name="Robison M."/>
            <person name="Rychlewski L."/>
            <person name="Rynearson T.A."/>
            <person name="Schmutz J."/>
            <person name="Shapiro H."/>
            <person name="Siaut M."/>
            <person name="Stanley M."/>
            <person name="Sussman M.R."/>
            <person name="Taylor A.R."/>
            <person name="Vardi A."/>
            <person name="von Dassow P."/>
            <person name="Vyverman W."/>
            <person name="Willis A."/>
            <person name="Wyrwicz L.S."/>
            <person name="Rokhsar D.S."/>
            <person name="Weissenbach J."/>
            <person name="Armbrust E.V."/>
            <person name="Green B.R."/>
            <person name="Van de Peer Y."/>
            <person name="Grigoriev I.V."/>
        </authorList>
    </citation>
    <scope>NUCLEOTIDE SEQUENCE [LARGE SCALE GENOMIC DNA]</scope>
    <source>
        <strain evidence="1 2">CCMP1335</strain>
    </source>
</reference>
<accession>B8LBR3</accession>
<evidence type="ECO:0000313" key="1">
    <source>
        <dbReference type="EMBL" id="EED87093.1"/>
    </source>
</evidence>
<dbReference type="OMA" id="RWNTFDI"/>
<dbReference type="GeneID" id="7448281"/>
<dbReference type="EMBL" id="DS999415">
    <property type="protein sequence ID" value="EED87093.1"/>
    <property type="molecule type" value="Genomic_DNA"/>
</dbReference>
<reference evidence="1 2" key="1">
    <citation type="journal article" date="2004" name="Science">
        <title>The genome of the diatom Thalassiosira pseudonana: ecology, evolution, and metabolism.</title>
        <authorList>
            <person name="Armbrust E.V."/>
            <person name="Berges J.A."/>
            <person name="Bowler C."/>
            <person name="Green B.R."/>
            <person name="Martinez D."/>
            <person name="Putnam N.H."/>
            <person name="Zhou S."/>
            <person name="Allen A.E."/>
            <person name="Apt K.E."/>
            <person name="Bechner M."/>
            <person name="Brzezinski M.A."/>
            <person name="Chaal B.K."/>
            <person name="Chiovitti A."/>
            <person name="Davis A.K."/>
            <person name="Demarest M.S."/>
            <person name="Detter J.C."/>
            <person name="Glavina T."/>
            <person name="Goodstein D."/>
            <person name="Hadi M.Z."/>
            <person name="Hellsten U."/>
            <person name="Hildebrand M."/>
            <person name="Jenkins B.D."/>
            <person name="Jurka J."/>
            <person name="Kapitonov V.V."/>
            <person name="Kroger N."/>
            <person name="Lau W.W."/>
            <person name="Lane T.W."/>
            <person name="Larimer F.W."/>
            <person name="Lippmeier J.C."/>
            <person name="Lucas S."/>
            <person name="Medina M."/>
            <person name="Montsant A."/>
            <person name="Obornik M."/>
            <person name="Parker M.S."/>
            <person name="Palenik B."/>
            <person name="Pazour G.J."/>
            <person name="Richardson P.M."/>
            <person name="Rynearson T.A."/>
            <person name="Saito M.A."/>
            <person name="Schwartz D.C."/>
            <person name="Thamatrakoln K."/>
            <person name="Valentin K."/>
            <person name="Vardi A."/>
            <person name="Wilkerson F.P."/>
            <person name="Rokhsar D.S."/>
        </authorList>
    </citation>
    <scope>NUCLEOTIDE SEQUENCE [LARGE SCALE GENOMIC DNA]</scope>
    <source>
        <strain evidence="1 2">CCMP1335</strain>
    </source>
</reference>
<protein>
    <submittedName>
        <fullName evidence="1">Uncharacterized protein</fullName>
    </submittedName>
</protein>
<dbReference type="PANTHER" id="PTHR36978:SF4">
    <property type="entry name" value="P-LOOP CONTAINING NUCLEOSIDE TRIPHOSPHATE HYDROLASE PROTEIN"/>
    <property type="match status" value="1"/>
</dbReference>
<keyword evidence="2" id="KW-1185">Reference proteome</keyword>